<feature type="region of interest" description="Disordered" evidence="1">
    <location>
        <begin position="246"/>
        <end position="265"/>
    </location>
</feature>
<sequence>MASNGEIDQLIMLTDELTTIIPDDGKPHSLLEPPIPAYTDMTLRRAYIVWLHCGKINEFKQVCAYFHRLEAMEEELPMEERVKSRLLEYNLMASQPPTSMFLNSYFPNLYRQHKNNDVDPLEDSKFNGCVFNLEGYHKLHVDTGMTQTKILEASHTIRKYCREHSKSLRWLLMQFHDFTQKCDVKNSVNNIVMFIMKKLLKDEIRMNINIPKDFNFLDIVAVPTTSETKVDENPAIDAKKDSNVIESDNNTKKNEEKEEAEKESKVLPEVQTKKYNFKNIISWKIADDQKCNSKYESWMESFIIYNYLR</sequence>
<evidence type="ECO:0000313" key="3">
    <source>
        <dbReference type="Proteomes" id="UP000494256"/>
    </source>
</evidence>
<reference evidence="2 3" key="1">
    <citation type="submission" date="2020-04" db="EMBL/GenBank/DDBJ databases">
        <authorList>
            <person name="Wallbank WR R."/>
            <person name="Pardo Diaz C."/>
            <person name="Kozak K."/>
            <person name="Martin S."/>
            <person name="Jiggins C."/>
            <person name="Moest M."/>
            <person name="Warren A I."/>
            <person name="Byers J.R.P. K."/>
            <person name="Montejo-Kovacevich G."/>
            <person name="Yen C E."/>
        </authorList>
    </citation>
    <scope>NUCLEOTIDE SEQUENCE [LARGE SCALE GENOMIC DNA]</scope>
</reference>
<dbReference type="Proteomes" id="UP000494256">
    <property type="component" value="Unassembled WGS sequence"/>
</dbReference>
<dbReference type="EMBL" id="CADEBD010000290">
    <property type="protein sequence ID" value="CAB3232585.1"/>
    <property type="molecule type" value="Genomic_DNA"/>
</dbReference>
<dbReference type="AlphaFoldDB" id="A0A8S0ZIX8"/>
<comment type="caution">
    <text evidence="2">The sequence shown here is derived from an EMBL/GenBank/DDBJ whole genome shotgun (WGS) entry which is preliminary data.</text>
</comment>
<proteinExistence type="predicted"/>
<accession>A0A8S0ZIX8</accession>
<evidence type="ECO:0000313" key="2">
    <source>
        <dbReference type="EMBL" id="CAB3232585.1"/>
    </source>
</evidence>
<name>A0A8S0ZIX8_ARCPL</name>
<organism evidence="2 3">
    <name type="scientific">Arctia plantaginis</name>
    <name type="common">Wood tiger moth</name>
    <name type="synonym">Phalaena plantaginis</name>
    <dbReference type="NCBI Taxonomy" id="874455"/>
    <lineage>
        <taxon>Eukaryota</taxon>
        <taxon>Metazoa</taxon>
        <taxon>Ecdysozoa</taxon>
        <taxon>Arthropoda</taxon>
        <taxon>Hexapoda</taxon>
        <taxon>Insecta</taxon>
        <taxon>Pterygota</taxon>
        <taxon>Neoptera</taxon>
        <taxon>Endopterygota</taxon>
        <taxon>Lepidoptera</taxon>
        <taxon>Glossata</taxon>
        <taxon>Ditrysia</taxon>
        <taxon>Noctuoidea</taxon>
        <taxon>Erebidae</taxon>
        <taxon>Arctiinae</taxon>
        <taxon>Arctia</taxon>
    </lineage>
</organism>
<gene>
    <name evidence="2" type="ORF">APLA_LOCUS5742</name>
</gene>
<evidence type="ECO:0000256" key="1">
    <source>
        <dbReference type="SAM" id="MobiDB-lite"/>
    </source>
</evidence>
<dbReference type="OrthoDB" id="5869902at2759"/>
<protein>
    <submittedName>
        <fullName evidence="2">Uncharacterized protein</fullName>
    </submittedName>
</protein>